<feature type="signal peptide" evidence="1">
    <location>
        <begin position="1"/>
        <end position="23"/>
    </location>
</feature>
<accession>A0A6J0CCH7</accession>
<proteinExistence type="predicted"/>
<keyword evidence="2" id="KW-1185">Reference proteome</keyword>
<name>A0A6J0CCH7_NEOLC</name>
<feature type="chain" id="PRO_5026782088" evidence="1">
    <location>
        <begin position="24"/>
        <end position="117"/>
    </location>
</feature>
<gene>
    <name evidence="3" type="primary">LOC107227695</name>
</gene>
<dbReference type="RefSeq" id="XP_015524398.1">
    <property type="nucleotide sequence ID" value="XM_015668912.2"/>
</dbReference>
<dbReference type="InParanoid" id="A0A6J0CCH7"/>
<protein>
    <submittedName>
        <fullName evidence="3">Uncharacterized protein LOC107227695</fullName>
    </submittedName>
</protein>
<evidence type="ECO:0000256" key="1">
    <source>
        <dbReference type="SAM" id="SignalP"/>
    </source>
</evidence>
<dbReference type="KEGG" id="nlo:107227695"/>
<keyword evidence="1" id="KW-0732">Signal</keyword>
<dbReference type="AlphaFoldDB" id="A0A6J0CCH7"/>
<organism evidence="3">
    <name type="scientific">Neodiprion lecontei</name>
    <name type="common">Redheaded pine sawfly</name>
    <dbReference type="NCBI Taxonomy" id="441921"/>
    <lineage>
        <taxon>Eukaryota</taxon>
        <taxon>Metazoa</taxon>
        <taxon>Ecdysozoa</taxon>
        <taxon>Arthropoda</taxon>
        <taxon>Hexapoda</taxon>
        <taxon>Insecta</taxon>
        <taxon>Pterygota</taxon>
        <taxon>Neoptera</taxon>
        <taxon>Endopterygota</taxon>
        <taxon>Hymenoptera</taxon>
        <taxon>Tenthredinoidea</taxon>
        <taxon>Diprionidae</taxon>
        <taxon>Diprioninae</taxon>
        <taxon>Neodiprion</taxon>
    </lineage>
</organism>
<dbReference type="Proteomes" id="UP000829291">
    <property type="component" value="Chromosome 6"/>
</dbReference>
<evidence type="ECO:0000313" key="3">
    <source>
        <dbReference type="RefSeq" id="XP_015524398.1"/>
    </source>
</evidence>
<reference evidence="3" key="1">
    <citation type="submission" date="2025-08" db="UniProtKB">
        <authorList>
            <consortium name="RefSeq"/>
        </authorList>
    </citation>
    <scope>IDENTIFICATION</scope>
    <source>
        <tissue evidence="3">Thorax and Abdomen</tissue>
    </source>
</reference>
<sequence>MKTPWIVFTICVVLICTVRDTRGQMFGGNWMEDLFAGLNRIAKDLEVPRARQDLAKTERQHIGTIGRKGSEGSTDIEDILHRAEKVRHPFRRTVNEFRYIRNPADSILKPISRLQRN</sequence>
<dbReference type="OrthoDB" id="10292675at2759"/>
<evidence type="ECO:0000313" key="2">
    <source>
        <dbReference type="Proteomes" id="UP000829291"/>
    </source>
</evidence>
<dbReference type="GeneID" id="107227695"/>